<evidence type="ECO:0000256" key="8">
    <source>
        <dbReference type="PIRSR" id="PIRSR618044-2"/>
    </source>
</evidence>
<feature type="active site" description="Proton acceptor" evidence="7">
    <location>
        <position position="138"/>
    </location>
</feature>
<keyword evidence="12" id="KW-0121">Carboxypeptidase</keyword>
<evidence type="ECO:0000256" key="6">
    <source>
        <dbReference type="ARBA" id="ARBA00023316"/>
    </source>
</evidence>
<dbReference type="GO" id="GO:0071555">
    <property type="term" value="P:cell wall organization"/>
    <property type="evidence" value="ECO:0007669"/>
    <property type="project" value="UniProtKB-KW"/>
</dbReference>
<dbReference type="EC" id="3.4.16.4" evidence="12"/>
<dbReference type="EMBL" id="CADCWG010000313">
    <property type="protein sequence ID" value="CAA9577698.1"/>
    <property type="molecule type" value="Genomic_DNA"/>
</dbReference>
<dbReference type="PRINTS" id="PR00725">
    <property type="entry name" value="DADACBPTASE1"/>
</dbReference>
<evidence type="ECO:0000313" key="12">
    <source>
        <dbReference type="EMBL" id="CAA9577698.1"/>
    </source>
</evidence>
<dbReference type="SUPFAM" id="SSF56601">
    <property type="entry name" value="beta-lactamase/transpeptidase-like"/>
    <property type="match status" value="1"/>
</dbReference>
<gene>
    <name evidence="12" type="ORF">AVDCRST_MAG49-4352</name>
</gene>
<dbReference type="InterPro" id="IPR018044">
    <property type="entry name" value="Peptidase_S11"/>
</dbReference>
<evidence type="ECO:0000256" key="10">
    <source>
        <dbReference type="SAM" id="MobiDB-lite"/>
    </source>
</evidence>
<evidence type="ECO:0000256" key="3">
    <source>
        <dbReference type="ARBA" id="ARBA00022801"/>
    </source>
</evidence>
<keyword evidence="3 12" id="KW-0378">Hydrolase</keyword>
<feature type="active site" evidence="7">
    <location>
        <position position="194"/>
    </location>
</feature>
<sequence length="451" mass="47041">MAHLYSAPVKTSDPTATLTSRSLPSVAPRRGDRGHHITGLSRMSGPTPSAPRPRLAPHWRHRVVAVLAAALLLLSRGVAPAGEMVARAQDDATPAATREVPPPPDVSAAAAIAVDIDSDQVLYALNADEPRAPASTTKMATALVVTRNVEDPEGVNVVVEEGDTVDVTVFSNMGFEAGDTLTVQDLLYGLLLPSGNDAAKALARTVGADLPGGDADPTKAFVDAMNALAADLGATETTFKNPAGEDEEGQVSTARDLAIIAAALLDDPILATIVATPEMYVVSAGPEARGFNLVNTNQTLLREEGILGVKTGTTEAAGGCLVAAARVAESRVVTVVLGSEIVDDAALSGSLSEDPRFVDTLRLIRGLFQDYEWVSPTDQESVPSLASLEEALAVWGVTMDNTADLVVPAGSREDLSFRLRLGPSGQAGDEVGRVLFFAGPDLIAERPLYQM</sequence>
<reference evidence="12" key="1">
    <citation type="submission" date="2020-02" db="EMBL/GenBank/DDBJ databases">
        <authorList>
            <person name="Meier V. D."/>
        </authorList>
    </citation>
    <scope>NUCLEOTIDE SEQUENCE</scope>
    <source>
        <strain evidence="12">AVDCRST_MAG49</strain>
    </source>
</reference>
<keyword evidence="12" id="KW-0645">Protease</keyword>
<name>A0A6J4VHR5_9BACT</name>
<dbReference type="GO" id="GO:0009002">
    <property type="term" value="F:serine-type D-Ala-D-Ala carboxypeptidase activity"/>
    <property type="evidence" value="ECO:0007669"/>
    <property type="project" value="UniProtKB-EC"/>
</dbReference>
<comment type="similarity">
    <text evidence="1 9">Belongs to the peptidase S11 family.</text>
</comment>
<feature type="region of interest" description="Disordered" evidence="10">
    <location>
        <begin position="1"/>
        <end position="54"/>
    </location>
</feature>
<evidence type="ECO:0000256" key="7">
    <source>
        <dbReference type="PIRSR" id="PIRSR618044-1"/>
    </source>
</evidence>
<organism evidence="12">
    <name type="scientific">uncultured Thermomicrobiales bacterium</name>
    <dbReference type="NCBI Taxonomy" id="1645740"/>
    <lineage>
        <taxon>Bacteria</taxon>
        <taxon>Pseudomonadati</taxon>
        <taxon>Thermomicrobiota</taxon>
        <taxon>Thermomicrobia</taxon>
        <taxon>Thermomicrobiales</taxon>
        <taxon>environmental samples</taxon>
    </lineage>
</organism>
<dbReference type="AlphaFoldDB" id="A0A6J4VHR5"/>
<dbReference type="Gene3D" id="3.40.710.10">
    <property type="entry name" value="DD-peptidase/beta-lactamase superfamily"/>
    <property type="match status" value="1"/>
</dbReference>
<dbReference type="GO" id="GO:0006508">
    <property type="term" value="P:proteolysis"/>
    <property type="evidence" value="ECO:0007669"/>
    <property type="project" value="InterPro"/>
</dbReference>
<keyword evidence="6" id="KW-0961">Cell wall biogenesis/degradation</keyword>
<evidence type="ECO:0000256" key="1">
    <source>
        <dbReference type="ARBA" id="ARBA00007164"/>
    </source>
</evidence>
<feature type="active site" description="Acyl-ester intermediate" evidence="7">
    <location>
        <position position="135"/>
    </location>
</feature>
<evidence type="ECO:0000256" key="2">
    <source>
        <dbReference type="ARBA" id="ARBA00022729"/>
    </source>
</evidence>
<feature type="domain" description="Peptidase S11 D-alanyl-D-alanine carboxypeptidase A N-terminal" evidence="11">
    <location>
        <begin position="102"/>
        <end position="339"/>
    </location>
</feature>
<keyword evidence="4" id="KW-0133">Cell shape</keyword>
<dbReference type="InterPro" id="IPR001967">
    <property type="entry name" value="Peptidase_S11_N"/>
</dbReference>
<dbReference type="InterPro" id="IPR012338">
    <property type="entry name" value="Beta-lactam/transpept-like"/>
</dbReference>
<keyword evidence="2" id="KW-0732">Signal</keyword>
<protein>
    <submittedName>
        <fullName evidence="12">D-alanyl-D-alanine carboxypeptidase</fullName>
        <ecNumber evidence="12">3.4.16.4</ecNumber>
    </submittedName>
</protein>
<dbReference type="PANTHER" id="PTHR21581">
    <property type="entry name" value="D-ALANYL-D-ALANINE CARBOXYPEPTIDASE"/>
    <property type="match status" value="1"/>
</dbReference>
<dbReference type="PANTHER" id="PTHR21581:SF33">
    <property type="entry name" value="D-ALANYL-D-ALANINE CARBOXYPEPTIDASE DACB"/>
    <property type="match status" value="1"/>
</dbReference>
<evidence type="ECO:0000256" key="5">
    <source>
        <dbReference type="ARBA" id="ARBA00022984"/>
    </source>
</evidence>
<proteinExistence type="inferred from homology"/>
<accession>A0A6J4VHR5</accession>
<evidence type="ECO:0000259" key="11">
    <source>
        <dbReference type="Pfam" id="PF00768"/>
    </source>
</evidence>
<keyword evidence="5" id="KW-0573">Peptidoglycan synthesis</keyword>
<dbReference type="Pfam" id="PF00768">
    <property type="entry name" value="Peptidase_S11"/>
    <property type="match status" value="1"/>
</dbReference>
<feature type="compositionally biased region" description="Polar residues" evidence="10">
    <location>
        <begin position="12"/>
        <end position="23"/>
    </location>
</feature>
<dbReference type="GO" id="GO:0008360">
    <property type="term" value="P:regulation of cell shape"/>
    <property type="evidence" value="ECO:0007669"/>
    <property type="project" value="UniProtKB-KW"/>
</dbReference>
<dbReference type="GO" id="GO:0009252">
    <property type="term" value="P:peptidoglycan biosynthetic process"/>
    <property type="evidence" value="ECO:0007669"/>
    <property type="project" value="UniProtKB-KW"/>
</dbReference>
<feature type="binding site" evidence="8">
    <location>
        <position position="310"/>
    </location>
    <ligand>
        <name>substrate</name>
    </ligand>
</feature>
<evidence type="ECO:0000256" key="9">
    <source>
        <dbReference type="RuleBase" id="RU004016"/>
    </source>
</evidence>
<evidence type="ECO:0000256" key="4">
    <source>
        <dbReference type="ARBA" id="ARBA00022960"/>
    </source>
</evidence>